<evidence type="ECO:0000256" key="7">
    <source>
        <dbReference type="SAM" id="Phobius"/>
    </source>
</evidence>
<feature type="domain" description="TRAP C4-dicarboxylate transport system permease DctM subunit" evidence="8">
    <location>
        <begin position="11"/>
        <end position="125"/>
    </location>
</feature>
<evidence type="ECO:0000256" key="4">
    <source>
        <dbReference type="ARBA" id="ARBA00022692"/>
    </source>
</evidence>
<dbReference type="InterPro" id="IPR010656">
    <property type="entry name" value="DctM"/>
</dbReference>
<evidence type="ECO:0000259" key="8">
    <source>
        <dbReference type="Pfam" id="PF06808"/>
    </source>
</evidence>
<keyword evidence="6 7" id="KW-0472">Membrane</keyword>
<dbReference type="Pfam" id="PF06808">
    <property type="entry name" value="DctM"/>
    <property type="match status" value="1"/>
</dbReference>
<proteinExistence type="predicted"/>
<evidence type="ECO:0000256" key="2">
    <source>
        <dbReference type="ARBA" id="ARBA00022475"/>
    </source>
</evidence>
<feature type="non-terminal residue" evidence="9">
    <location>
        <position position="126"/>
    </location>
</feature>
<feature type="transmembrane region" description="Helical" evidence="7">
    <location>
        <begin position="29"/>
        <end position="48"/>
    </location>
</feature>
<comment type="subcellular location">
    <subcellularLocation>
        <location evidence="1">Cell inner membrane</location>
        <topology evidence="1">Multi-pass membrane protein</topology>
    </subcellularLocation>
</comment>
<feature type="transmembrane region" description="Helical" evidence="7">
    <location>
        <begin position="97"/>
        <end position="124"/>
    </location>
</feature>
<reference evidence="9" key="1">
    <citation type="submission" date="2018-05" db="EMBL/GenBank/DDBJ databases">
        <authorList>
            <person name="Lanie J.A."/>
            <person name="Ng W.-L."/>
            <person name="Kazmierczak K.M."/>
            <person name="Andrzejewski T.M."/>
            <person name="Davidsen T.M."/>
            <person name="Wayne K.J."/>
            <person name="Tettelin H."/>
            <person name="Glass J.I."/>
            <person name="Rusch D."/>
            <person name="Podicherti R."/>
            <person name="Tsui H.-C.T."/>
            <person name="Winkler M.E."/>
        </authorList>
    </citation>
    <scope>NUCLEOTIDE SEQUENCE</scope>
</reference>
<dbReference type="PANTHER" id="PTHR33362">
    <property type="entry name" value="SIALIC ACID TRAP TRANSPORTER PERMEASE PROTEIN SIAT-RELATED"/>
    <property type="match status" value="1"/>
</dbReference>
<evidence type="ECO:0000313" key="9">
    <source>
        <dbReference type="EMBL" id="SVD46093.1"/>
    </source>
</evidence>
<evidence type="ECO:0000256" key="5">
    <source>
        <dbReference type="ARBA" id="ARBA00022989"/>
    </source>
</evidence>
<feature type="transmembrane region" description="Helical" evidence="7">
    <location>
        <begin position="6"/>
        <end position="22"/>
    </location>
</feature>
<dbReference type="GO" id="GO:0005886">
    <property type="term" value="C:plasma membrane"/>
    <property type="evidence" value="ECO:0007669"/>
    <property type="project" value="UniProtKB-SubCell"/>
</dbReference>
<dbReference type="AlphaFoldDB" id="A0A382VHV6"/>
<organism evidence="9">
    <name type="scientific">marine metagenome</name>
    <dbReference type="NCBI Taxonomy" id="408172"/>
    <lineage>
        <taxon>unclassified sequences</taxon>
        <taxon>metagenomes</taxon>
        <taxon>ecological metagenomes</taxon>
    </lineage>
</organism>
<dbReference type="EMBL" id="UINC01152100">
    <property type="protein sequence ID" value="SVD46093.1"/>
    <property type="molecule type" value="Genomic_DNA"/>
</dbReference>
<keyword evidence="2" id="KW-1003">Cell membrane</keyword>
<keyword evidence="5 7" id="KW-1133">Transmembrane helix</keyword>
<accession>A0A382VHV6</accession>
<sequence length="126" mass="13027">MSGFEIGLIGFAALIFMLAIRIPIGVAMLATGMIGYASIAGVIPLFSFLKTQMYWQFTSFDLSVAPLFILMGQFASKAGLSQALFRAANVWLGHHRGGVAMAAVGGCAGFASISGSSLATAAIMGQ</sequence>
<dbReference type="GO" id="GO:0022857">
    <property type="term" value="F:transmembrane transporter activity"/>
    <property type="evidence" value="ECO:0007669"/>
    <property type="project" value="TreeGrafter"/>
</dbReference>
<gene>
    <name evidence="9" type="ORF">METZ01_LOCUS398947</name>
</gene>
<keyword evidence="4 7" id="KW-0812">Transmembrane</keyword>
<dbReference type="PANTHER" id="PTHR33362:SF5">
    <property type="entry name" value="C4-DICARBOXYLATE TRAP TRANSPORTER LARGE PERMEASE PROTEIN DCTM"/>
    <property type="match status" value="1"/>
</dbReference>
<protein>
    <recommendedName>
        <fullName evidence="8">TRAP C4-dicarboxylate transport system permease DctM subunit domain-containing protein</fullName>
    </recommendedName>
</protein>
<evidence type="ECO:0000256" key="3">
    <source>
        <dbReference type="ARBA" id="ARBA00022519"/>
    </source>
</evidence>
<name>A0A382VHV6_9ZZZZ</name>
<evidence type="ECO:0000256" key="1">
    <source>
        <dbReference type="ARBA" id="ARBA00004429"/>
    </source>
</evidence>
<dbReference type="InterPro" id="IPR004681">
    <property type="entry name" value="TRAP_DctM"/>
</dbReference>
<feature type="transmembrane region" description="Helical" evidence="7">
    <location>
        <begin position="54"/>
        <end position="76"/>
    </location>
</feature>
<evidence type="ECO:0000256" key="6">
    <source>
        <dbReference type="ARBA" id="ARBA00023136"/>
    </source>
</evidence>
<keyword evidence="3" id="KW-0997">Cell inner membrane</keyword>